<accession>A0A554X7R9</accession>
<dbReference type="OrthoDB" id="9770517at2"/>
<keyword evidence="2" id="KW-0812">Transmembrane</keyword>
<dbReference type="InterPro" id="IPR003423">
    <property type="entry name" value="OMP_efflux"/>
</dbReference>
<evidence type="ECO:0000313" key="5">
    <source>
        <dbReference type="Proteomes" id="UP000318294"/>
    </source>
</evidence>
<protein>
    <submittedName>
        <fullName evidence="4">Toluene efflux pump outer membrane protein TtgF</fullName>
    </submittedName>
</protein>
<keyword evidence="2" id="KW-0449">Lipoprotein</keyword>
<gene>
    <name evidence="4" type="primary">ttgF</name>
    <name evidence="4" type="ORF">Tchar_02217</name>
</gene>
<sequence length="514" mass="53583">MRLRPPVVLYAGVLAALGGCALPSAAPELTALRAVPDVVVPSAWQAAPAAAGASSSLPHTTDAEHGAPTDAAVQTTPERGAAEPADWADWAAWGDAELMRLIERAGQAHPDVRSKLAAVVQARAALAQAQAAQGPTVSAAASAARVRSGAAPSSTRWQAQLEAGWELDWLGRRAAGSRAAQEDLAAAQALAKLARQTLAANVALAWIEVWSAGERLRLARDNVDAVQRALQLTLWRAQGGLASEQDAATARASVAQAQAALPSLNTQWQQARHALAVLTGQPPQADLPIPRQPPQPPAAWRLPVPADVLARRADVAAAQANLRAAMARVQQAEAARWPTLSLGGSLAWSAPRVSELFDIDGLTRSFVLRAAASLFDGGAARAQVLAQEAAVERARADLAQTLLNALKDVENALTALAGLQERQQWLQAAERDAVAAEQAAAQRYAAGLTDLRSWLDAQRTVIAVRTDAVQAQADWAAQHVRLRLALGADDAADTPAVAMPAVGAAVDGAPSQRQ</sequence>
<dbReference type="PANTHER" id="PTHR30203:SF32">
    <property type="entry name" value="CATION EFFLUX SYSTEM PROTEIN CUSC"/>
    <property type="match status" value="1"/>
</dbReference>
<dbReference type="Gene3D" id="2.20.200.10">
    <property type="entry name" value="Outer membrane efflux proteins (OEP)"/>
    <property type="match status" value="1"/>
</dbReference>
<evidence type="ECO:0000313" key="4">
    <source>
        <dbReference type="EMBL" id="TSE31873.1"/>
    </source>
</evidence>
<dbReference type="GO" id="GO:0015562">
    <property type="term" value="F:efflux transmembrane transporter activity"/>
    <property type="evidence" value="ECO:0007669"/>
    <property type="project" value="InterPro"/>
</dbReference>
<comment type="caution">
    <text evidence="4">The sequence shown here is derived from an EMBL/GenBank/DDBJ whole genome shotgun (WGS) entry which is preliminary data.</text>
</comment>
<evidence type="ECO:0000256" key="1">
    <source>
        <dbReference type="ARBA" id="ARBA00007613"/>
    </source>
</evidence>
<name>A0A554X7R9_9BURK</name>
<dbReference type="GO" id="GO:0005886">
    <property type="term" value="C:plasma membrane"/>
    <property type="evidence" value="ECO:0007669"/>
    <property type="project" value="UniProtKB-SubCell"/>
</dbReference>
<comment type="subcellular location">
    <subcellularLocation>
        <location evidence="2">Cell membrane</location>
        <topology evidence="2">Lipid-anchor</topology>
    </subcellularLocation>
</comment>
<proteinExistence type="inferred from homology"/>
<feature type="region of interest" description="Disordered" evidence="3">
    <location>
        <begin position="51"/>
        <end position="85"/>
    </location>
</feature>
<dbReference type="RefSeq" id="WP_144329083.1">
    <property type="nucleotide sequence ID" value="NZ_VJON01000042.1"/>
</dbReference>
<dbReference type="Gene3D" id="1.20.1600.10">
    <property type="entry name" value="Outer membrane efflux proteins (OEP)"/>
    <property type="match status" value="1"/>
</dbReference>
<dbReference type="EMBL" id="VJON01000042">
    <property type="protein sequence ID" value="TSE31873.1"/>
    <property type="molecule type" value="Genomic_DNA"/>
</dbReference>
<reference evidence="4 5" key="1">
    <citation type="submission" date="2019-07" db="EMBL/GenBank/DDBJ databases">
        <title>Tepidimonas charontis SPSP-6 draft genome.</title>
        <authorList>
            <person name="Da Costa M.S."/>
            <person name="Froufe H.J.C."/>
            <person name="Egas C."/>
            <person name="Albuquerque L."/>
        </authorList>
    </citation>
    <scope>NUCLEOTIDE SEQUENCE [LARGE SCALE GENOMIC DNA]</scope>
    <source>
        <strain evidence="4 5">SPSP-6</strain>
    </source>
</reference>
<keyword evidence="2" id="KW-0472">Membrane</keyword>
<feature type="signal peptide" evidence="2">
    <location>
        <begin position="1"/>
        <end position="26"/>
    </location>
</feature>
<dbReference type="InterPro" id="IPR010131">
    <property type="entry name" value="MdtP/NodT-like"/>
</dbReference>
<dbReference type="Pfam" id="PF02321">
    <property type="entry name" value="OEP"/>
    <property type="match status" value="2"/>
</dbReference>
<dbReference type="NCBIfam" id="TIGR01845">
    <property type="entry name" value="outer_NodT"/>
    <property type="match status" value="1"/>
</dbReference>
<keyword evidence="2" id="KW-1134">Transmembrane beta strand</keyword>
<dbReference type="SUPFAM" id="SSF56954">
    <property type="entry name" value="Outer membrane efflux proteins (OEP)"/>
    <property type="match status" value="1"/>
</dbReference>
<dbReference type="PROSITE" id="PS51257">
    <property type="entry name" value="PROKAR_LIPOPROTEIN"/>
    <property type="match status" value="1"/>
</dbReference>
<feature type="chain" id="PRO_5022250765" evidence="2">
    <location>
        <begin position="27"/>
        <end position="514"/>
    </location>
</feature>
<evidence type="ECO:0000256" key="2">
    <source>
        <dbReference type="RuleBase" id="RU362097"/>
    </source>
</evidence>
<comment type="similarity">
    <text evidence="1 2">Belongs to the outer membrane factor (OMF) (TC 1.B.17) family.</text>
</comment>
<organism evidence="4 5">
    <name type="scientific">Tepidimonas charontis</name>
    <dbReference type="NCBI Taxonomy" id="2267262"/>
    <lineage>
        <taxon>Bacteria</taxon>
        <taxon>Pseudomonadati</taxon>
        <taxon>Pseudomonadota</taxon>
        <taxon>Betaproteobacteria</taxon>
        <taxon>Burkholderiales</taxon>
        <taxon>Tepidimonas</taxon>
    </lineage>
</organism>
<dbReference type="PANTHER" id="PTHR30203">
    <property type="entry name" value="OUTER MEMBRANE CATION EFFLUX PROTEIN"/>
    <property type="match status" value="1"/>
</dbReference>
<dbReference type="Proteomes" id="UP000318294">
    <property type="component" value="Unassembled WGS sequence"/>
</dbReference>
<keyword evidence="2" id="KW-0564">Palmitate</keyword>
<keyword evidence="5" id="KW-1185">Reference proteome</keyword>
<keyword evidence="2" id="KW-0732">Signal</keyword>
<evidence type="ECO:0000256" key="3">
    <source>
        <dbReference type="SAM" id="MobiDB-lite"/>
    </source>
</evidence>
<dbReference type="AlphaFoldDB" id="A0A554X7R9"/>